<dbReference type="KEGG" id="tak:Tharo_3214"/>
<dbReference type="PANTHER" id="PTHR37477">
    <property type="entry name" value="COBALT-PRECORRIN-5A HYDROLASE"/>
    <property type="match status" value="1"/>
</dbReference>
<keyword evidence="3" id="KW-0378">Hydrolase</keyword>
<dbReference type="GO" id="GO:0016787">
    <property type="term" value="F:hydrolase activity"/>
    <property type="evidence" value="ECO:0007669"/>
    <property type="project" value="UniProtKB-KW"/>
</dbReference>
<dbReference type="OrthoDB" id="9781023at2"/>
<dbReference type="InterPro" id="IPR038029">
    <property type="entry name" value="GbiG_N_sf"/>
</dbReference>
<gene>
    <name evidence="3" type="ORF">Tharo_3214</name>
</gene>
<dbReference type="InterPro" id="IPR021744">
    <property type="entry name" value="CbiG_N"/>
</dbReference>
<organism evidence="3 4">
    <name type="scientific">Thauera aromatica K172</name>
    <dbReference type="NCBI Taxonomy" id="44139"/>
    <lineage>
        <taxon>Bacteria</taxon>
        <taxon>Pseudomonadati</taxon>
        <taxon>Pseudomonadota</taxon>
        <taxon>Betaproteobacteria</taxon>
        <taxon>Rhodocyclales</taxon>
        <taxon>Zoogloeaceae</taxon>
        <taxon>Thauera</taxon>
    </lineage>
</organism>
<evidence type="ECO:0000313" key="3">
    <source>
        <dbReference type="EMBL" id="AVR90095.1"/>
    </source>
</evidence>
<feature type="domain" description="Cobalamin biosynthesis central region" evidence="2">
    <location>
        <begin position="152"/>
        <end position="253"/>
    </location>
</feature>
<dbReference type="Gene3D" id="3.40.50.11220">
    <property type="match status" value="1"/>
</dbReference>
<evidence type="ECO:0000313" key="4">
    <source>
        <dbReference type="Proteomes" id="UP000241885"/>
    </source>
</evidence>
<dbReference type="SUPFAM" id="SSF159672">
    <property type="entry name" value="CbiG N-terminal domain-like"/>
    <property type="match status" value="1"/>
</dbReference>
<dbReference type="PANTHER" id="PTHR37477:SF1">
    <property type="entry name" value="COBALT-PRECORRIN-5A HYDROLASE"/>
    <property type="match status" value="1"/>
</dbReference>
<dbReference type="InterPro" id="IPR052553">
    <property type="entry name" value="CbiG_hydrolase"/>
</dbReference>
<sequence>MPQQHLPFPNGRLAVVAITRHGIALGGRVLAALPGATLFAPEKFRATAEAAAPGACACFAGKVGDQIPALFAAFDGIVAIVSLSAVVRLIAPHLKSKETDPGVVVVDEAGRWAIPLLSGHLGGANAIAAALQQAVGATPVLTTASDARATLAVDLLGRELGWTFDASHDELVRASAAVVNDEPVALVQEAGSRDWWARHANGRSGPLPANLHCFARLEDIDPARFGAVLWISHRALPAGWAARLAGKRVIYRPPQEAAREERAWEETA</sequence>
<reference evidence="3 4" key="1">
    <citation type="submission" date="2018-03" db="EMBL/GenBank/DDBJ databases">
        <title>Complete genome sequence of Thauera aromatica, a model organism for studying aromatic compound degradation under denitrifying conditions.</title>
        <authorList>
            <person name="Lo H.-Y."/>
            <person name="Goris T."/>
            <person name="Boll M."/>
            <person name="Mueller J.A."/>
        </authorList>
    </citation>
    <scope>NUCLEOTIDE SEQUENCE [LARGE SCALE GENOMIC DNA]</scope>
    <source>
        <strain evidence="3 4">K172</strain>
    </source>
</reference>
<dbReference type="InterPro" id="IPR021745">
    <property type="entry name" value="CbiG_mid"/>
</dbReference>
<evidence type="ECO:0000259" key="2">
    <source>
        <dbReference type="Pfam" id="PF11761"/>
    </source>
</evidence>
<name>A0A2R4BRX1_THAAR</name>
<protein>
    <submittedName>
        <fullName evidence="3">Cobalt-precorrin-5A hydrolase CbiG</fullName>
    </submittedName>
</protein>
<proteinExistence type="predicted"/>
<dbReference type="EMBL" id="CP028339">
    <property type="protein sequence ID" value="AVR90095.1"/>
    <property type="molecule type" value="Genomic_DNA"/>
</dbReference>
<dbReference type="RefSeq" id="WP_107222100.1">
    <property type="nucleotide sequence ID" value="NZ_CP028339.1"/>
</dbReference>
<dbReference type="Pfam" id="PF11760">
    <property type="entry name" value="CbiG_N"/>
    <property type="match status" value="1"/>
</dbReference>
<keyword evidence="4" id="KW-1185">Reference proteome</keyword>
<dbReference type="Proteomes" id="UP000241885">
    <property type="component" value="Chromosome"/>
</dbReference>
<dbReference type="AlphaFoldDB" id="A0A2R4BRX1"/>
<feature type="domain" description="Cobalamin synthesis G N-terminal" evidence="1">
    <location>
        <begin position="68"/>
        <end position="146"/>
    </location>
</feature>
<dbReference type="Pfam" id="PF11761">
    <property type="entry name" value="CbiG_mid"/>
    <property type="match status" value="1"/>
</dbReference>
<evidence type="ECO:0000259" key="1">
    <source>
        <dbReference type="Pfam" id="PF11760"/>
    </source>
</evidence>
<accession>A0A2R4BRX1</accession>